<evidence type="ECO:0008006" key="3">
    <source>
        <dbReference type="Google" id="ProtNLM"/>
    </source>
</evidence>
<gene>
    <name evidence="1" type="ordered locus">Dbac_1303</name>
</gene>
<dbReference type="AlphaFoldDB" id="C7LS19"/>
<keyword evidence="2" id="KW-1185">Reference proteome</keyword>
<reference evidence="1 2" key="1">
    <citation type="journal article" date="2009" name="Stand. Genomic Sci.">
        <title>Complete genome sequence of Desulfomicrobium baculatum type strain (X).</title>
        <authorList>
            <person name="Copeland A."/>
            <person name="Spring S."/>
            <person name="Goker M."/>
            <person name="Schneider S."/>
            <person name="Lapidus A."/>
            <person name="Del Rio T.G."/>
            <person name="Tice H."/>
            <person name="Cheng J.F."/>
            <person name="Chen F."/>
            <person name="Nolan M."/>
            <person name="Bruce D."/>
            <person name="Goodwin L."/>
            <person name="Pitluck S."/>
            <person name="Ivanova N."/>
            <person name="Mavrommatis K."/>
            <person name="Ovchinnikova G."/>
            <person name="Pati A."/>
            <person name="Chen A."/>
            <person name="Palaniappan K."/>
            <person name="Land M."/>
            <person name="Hauser L."/>
            <person name="Chang Y.J."/>
            <person name="Jeffries C.C."/>
            <person name="Meincke L."/>
            <person name="Sims D."/>
            <person name="Brettin T."/>
            <person name="Detter J.C."/>
            <person name="Han C."/>
            <person name="Chain P."/>
            <person name="Bristow J."/>
            <person name="Eisen J.A."/>
            <person name="Markowitz V."/>
            <person name="Hugenholtz P."/>
            <person name="Kyrpides N.C."/>
            <person name="Klenk H.P."/>
            <person name="Lucas S."/>
        </authorList>
    </citation>
    <scope>NUCLEOTIDE SEQUENCE [LARGE SCALE GENOMIC DNA]</scope>
    <source>
        <strain evidence="2">DSM 4028 / VKM B-1378 / X</strain>
    </source>
</reference>
<dbReference type="STRING" id="525897.Dbac_1303"/>
<dbReference type="eggNOG" id="COG2253">
    <property type="taxonomic scope" value="Bacteria"/>
</dbReference>
<evidence type="ECO:0000313" key="2">
    <source>
        <dbReference type="Proteomes" id="UP000002216"/>
    </source>
</evidence>
<protein>
    <recommendedName>
        <fullName evidence="3">Nucleotidyl transferase AbiEii/AbiGii toxin family protein</fullName>
    </recommendedName>
</protein>
<name>C7LS19_DESBD</name>
<sequence>MTSGKNISASVRQRLLNRAHHDDRPFNELLQYYAMERFLYRLSRSAHADRFVLKGALMLRVWRSPQFRPTMDIDMLGRTNREETLILRQIRDIMMMDVGMDGLSFDPDSLRTERITEDAEYEGIRVRFLGTLGTARINMQIDIGFGDIVHPGPEMAEMPTMLDFPAPRLLCYSRESAIAEKFEAMVSLGALNSRMKDFYDIWLLSRQFDFNGKDLVEAVRLTFKQRGTVLPEQIEAFRRDFAEVKQTQWAAFRKRLQQEHVPVSFQEVTTALGIFLGPIATSISEESKIPEAWAASGPWS</sequence>
<organism evidence="1 2">
    <name type="scientific">Desulfomicrobium baculatum (strain DSM 4028 / VKM B-1378 / X)</name>
    <name type="common">Desulfovibrio baculatus</name>
    <dbReference type="NCBI Taxonomy" id="525897"/>
    <lineage>
        <taxon>Bacteria</taxon>
        <taxon>Pseudomonadati</taxon>
        <taxon>Thermodesulfobacteriota</taxon>
        <taxon>Desulfovibrionia</taxon>
        <taxon>Desulfovibrionales</taxon>
        <taxon>Desulfomicrobiaceae</taxon>
        <taxon>Desulfomicrobium</taxon>
    </lineage>
</organism>
<dbReference type="RefSeq" id="WP_015773496.1">
    <property type="nucleotide sequence ID" value="NC_013173.1"/>
</dbReference>
<dbReference type="OrthoDB" id="9808443at2"/>
<dbReference type="EMBL" id="CP001629">
    <property type="protein sequence ID" value="ACU89402.1"/>
    <property type="molecule type" value="Genomic_DNA"/>
</dbReference>
<dbReference type="InterPro" id="IPR014942">
    <property type="entry name" value="AbiEii"/>
</dbReference>
<dbReference type="HOGENOM" id="CLU_067323_0_0_7"/>
<accession>C7LS19</accession>
<dbReference type="Proteomes" id="UP000002216">
    <property type="component" value="Chromosome"/>
</dbReference>
<evidence type="ECO:0000313" key="1">
    <source>
        <dbReference type="EMBL" id="ACU89402.1"/>
    </source>
</evidence>
<dbReference type="KEGG" id="dba:Dbac_1303"/>
<proteinExistence type="predicted"/>
<dbReference type="Pfam" id="PF08843">
    <property type="entry name" value="AbiEii"/>
    <property type="match status" value="1"/>
</dbReference>